<evidence type="ECO:0000313" key="1">
    <source>
        <dbReference type="EMBL" id="ETO03145.1"/>
    </source>
</evidence>
<comment type="caution">
    <text evidence="1">The sequence shown here is derived from an EMBL/GenBank/DDBJ whole genome shotgun (WGS) entry which is preliminary data.</text>
</comment>
<protein>
    <submittedName>
        <fullName evidence="1">Uncharacterized protein</fullName>
    </submittedName>
</protein>
<accession>X6LQX5</accession>
<organism evidence="1 2">
    <name type="scientific">Reticulomyxa filosa</name>
    <dbReference type="NCBI Taxonomy" id="46433"/>
    <lineage>
        <taxon>Eukaryota</taxon>
        <taxon>Sar</taxon>
        <taxon>Rhizaria</taxon>
        <taxon>Retaria</taxon>
        <taxon>Foraminifera</taxon>
        <taxon>Monothalamids</taxon>
        <taxon>Reticulomyxidae</taxon>
        <taxon>Reticulomyxa</taxon>
    </lineage>
</organism>
<gene>
    <name evidence="1" type="ORF">RFI_34266</name>
</gene>
<name>X6LQX5_RETFI</name>
<sequence>MNLHFHEMVHCKRLEQEEKPDVQKFVQLSETLKNKVENKNLLDILLVIAECKMWTYYLSHYISRTMTVSYAYEDEGIEHSWMEGKEKFTQTYLSAQECGSIGRLYRCDQNGITEMERQIRQGLKYYLMVELWRRKGSTAALHLNDKKFKGLFGFVVGISDNHQQSSSIKNVPPNDIFQLLEYCNNQRLNSAFKEMRSTFSKAFISNQIDWKSFERKHFIHFIAGIFTELYLKNNTNHSDTIMQFARSISKYSNNHLQGTQSGRCNDRISFLFSQLAIGVSEYSPFKNQNGEATLEHVQIYRLAWHLVGV</sequence>
<dbReference type="Proteomes" id="UP000023152">
    <property type="component" value="Unassembled WGS sequence"/>
</dbReference>
<dbReference type="AlphaFoldDB" id="X6LQX5"/>
<evidence type="ECO:0000313" key="2">
    <source>
        <dbReference type="Proteomes" id="UP000023152"/>
    </source>
</evidence>
<reference evidence="1 2" key="1">
    <citation type="journal article" date="2013" name="Curr. Biol.">
        <title>The Genome of the Foraminiferan Reticulomyxa filosa.</title>
        <authorList>
            <person name="Glockner G."/>
            <person name="Hulsmann N."/>
            <person name="Schleicher M."/>
            <person name="Noegel A.A."/>
            <person name="Eichinger L."/>
            <person name="Gallinger C."/>
            <person name="Pawlowski J."/>
            <person name="Sierra R."/>
            <person name="Euteneuer U."/>
            <person name="Pillet L."/>
            <person name="Moustafa A."/>
            <person name="Platzer M."/>
            <person name="Groth M."/>
            <person name="Szafranski K."/>
            <person name="Schliwa M."/>
        </authorList>
    </citation>
    <scope>NUCLEOTIDE SEQUENCE [LARGE SCALE GENOMIC DNA]</scope>
</reference>
<feature type="non-terminal residue" evidence="1">
    <location>
        <position position="309"/>
    </location>
</feature>
<dbReference type="EMBL" id="ASPP01034040">
    <property type="protein sequence ID" value="ETO03145.1"/>
    <property type="molecule type" value="Genomic_DNA"/>
</dbReference>
<proteinExistence type="predicted"/>
<keyword evidence="2" id="KW-1185">Reference proteome</keyword>